<comment type="caution">
    <text evidence="1">The sequence shown here is derived from an EMBL/GenBank/DDBJ whole genome shotgun (WGS) entry which is preliminary data.</text>
</comment>
<name>A0A401ZPX6_9CHLR</name>
<evidence type="ECO:0000313" key="1">
    <source>
        <dbReference type="EMBL" id="GCE08958.1"/>
    </source>
</evidence>
<proteinExistence type="predicted"/>
<dbReference type="EMBL" id="BIFQ01000002">
    <property type="protein sequence ID" value="GCE08958.1"/>
    <property type="molecule type" value="Genomic_DNA"/>
</dbReference>
<protein>
    <submittedName>
        <fullName evidence="1">Uncharacterized protein</fullName>
    </submittedName>
</protein>
<accession>A0A401ZPX6</accession>
<sequence length="154" mass="17249">MDEANITLRVEARMVGKKRPLDAPWQVMLSPDLLSPDEDSRQVLRLRDLIAALVRSEVQTFQSRQQERRVLHILSAQEIDEAVLMGKISMGGDDERAPVAVDEDEAVRVALQGFTDGIYLVFIDGKPYRELDAPVQVHQKSSLLFIRLVALVGG</sequence>
<organism evidence="1 2">
    <name type="scientific">Dictyobacter aurantiacus</name>
    <dbReference type="NCBI Taxonomy" id="1936993"/>
    <lineage>
        <taxon>Bacteria</taxon>
        <taxon>Bacillati</taxon>
        <taxon>Chloroflexota</taxon>
        <taxon>Ktedonobacteria</taxon>
        <taxon>Ktedonobacterales</taxon>
        <taxon>Dictyobacteraceae</taxon>
        <taxon>Dictyobacter</taxon>
    </lineage>
</organism>
<reference evidence="2" key="1">
    <citation type="submission" date="2018-12" db="EMBL/GenBank/DDBJ databases">
        <title>Tengunoibacter tsumagoiensis gen. nov., sp. nov., Dictyobacter kobayashii sp. nov., D. alpinus sp. nov., and D. joshuensis sp. nov. and description of Dictyobacteraceae fam. nov. within the order Ktedonobacterales isolated from Tengu-no-mugimeshi.</title>
        <authorList>
            <person name="Wang C.M."/>
            <person name="Zheng Y."/>
            <person name="Sakai Y."/>
            <person name="Toyoda A."/>
            <person name="Minakuchi Y."/>
            <person name="Abe K."/>
            <person name="Yokota A."/>
            <person name="Yabe S."/>
        </authorList>
    </citation>
    <scope>NUCLEOTIDE SEQUENCE [LARGE SCALE GENOMIC DNA]</scope>
    <source>
        <strain evidence="2">S-27</strain>
    </source>
</reference>
<dbReference type="Proteomes" id="UP000287224">
    <property type="component" value="Unassembled WGS sequence"/>
</dbReference>
<evidence type="ECO:0000313" key="2">
    <source>
        <dbReference type="Proteomes" id="UP000287224"/>
    </source>
</evidence>
<keyword evidence="2" id="KW-1185">Reference proteome</keyword>
<gene>
    <name evidence="1" type="ORF">KDAU_62870</name>
</gene>
<dbReference type="RefSeq" id="WP_174844813.1">
    <property type="nucleotide sequence ID" value="NZ_BIFQ01000002.1"/>
</dbReference>
<dbReference type="AlphaFoldDB" id="A0A401ZPX6"/>